<proteinExistence type="predicted"/>
<name>A0A917JEL4_9ENTE</name>
<dbReference type="PANTHER" id="PTHR43792:SF1">
    <property type="entry name" value="N-ACETYLTRANSFERASE DOMAIN-CONTAINING PROTEIN"/>
    <property type="match status" value="1"/>
</dbReference>
<keyword evidence="3" id="KW-1185">Reference proteome</keyword>
<dbReference type="PANTHER" id="PTHR43792">
    <property type="entry name" value="GNAT FAMILY, PUTATIVE (AFU_ORTHOLOGUE AFUA_3G00765)-RELATED-RELATED"/>
    <property type="match status" value="1"/>
</dbReference>
<dbReference type="AlphaFoldDB" id="A0A917JEL4"/>
<dbReference type="RefSeq" id="WP_188367063.1">
    <property type="nucleotide sequence ID" value="NZ_BMDT01000002.1"/>
</dbReference>
<dbReference type="EMBL" id="BMDT01000002">
    <property type="protein sequence ID" value="GGI65229.1"/>
    <property type="molecule type" value="Genomic_DNA"/>
</dbReference>
<organism evidence="2 3">
    <name type="scientific">Enterococcus alcedinis</name>
    <dbReference type="NCBI Taxonomy" id="1274384"/>
    <lineage>
        <taxon>Bacteria</taxon>
        <taxon>Bacillati</taxon>
        <taxon>Bacillota</taxon>
        <taxon>Bacilli</taxon>
        <taxon>Lactobacillales</taxon>
        <taxon>Enterococcaceae</taxon>
        <taxon>Enterococcus</taxon>
    </lineage>
</organism>
<evidence type="ECO:0000259" key="1">
    <source>
        <dbReference type="PROSITE" id="PS51186"/>
    </source>
</evidence>
<dbReference type="PROSITE" id="PS51186">
    <property type="entry name" value="GNAT"/>
    <property type="match status" value="1"/>
</dbReference>
<dbReference type="InterPro" id="IPR016181">
    <property type="entry name" value="Acyl_CoA_acyltransferase"/>
</dbReference>
<comment type="caution">
    <text evidence="2">The sequence shown here is derived from an EMBL/GenBank/DDBJ whole genome shotgun (WGS) entry which is preliminary data.</text>
</comment>
<dbReference type="Gene3D" id="3.40.630.30">
    <property type="match status" value="1"/>
</dbReference>
<sequence>MLLQTTRLILRPFQLQDYSHLHAHHTSTIEPHPNQETTLFDELDLFMSETSDTPIEKYIQIAIVLKENQTLIGDITVTYRNQSFALSFATLPEFQRQGYMQEALLTFLPYLEKRYPTLNIICLVPKNNPSSQQLLYNLNFKQTQYISDFDCHLYIRQKE</sequence>
<dbReference type="Proteomes" id="UP000622610">
    <property type="component" value="Unassembled WGS sequence"/>
</dbReference>
<dbReference type="InterPro" id="IPR051531">
    <property type="entry name" value="N-acetyltransferase"/>
</dbReference>
<reference evidence="2" key="2">
    <citation type="submission" date="2020-09" db="EMBL/GenBank/DDBJ databases">
        <authorList>
            <person name="Sun Q."/>
            <person name="Sedlacek I."/>
        </authorList>
    </citation>
    <scope>NUCLEOTIDE SEQUENCE</scope>
    <source>
        <strain evidence="2">CCM 8433</strain>
    </source>
</reference>
<feature type="domain" description="N-acetyltransferase" evidence="1">
    <location>
        <begin position="8"/>
        <end position="159"/>
    </location>
</feature>
<evidence type="ECO:0000313" key="3">
    <source>
        <dbReference type="Proteomes" id="UP000622610"/>
    </source>
</evidence>
<dbReference type="InterPro" id="IPR000182">
    <property type="entry name" value="GNAT_dom"/>
</dbReference>
<reference evidence="2" key="1">
    <citation type="journal article" date="2014" name="Int. J. Syst. Evol. Microbiol.">
        <title>Complete genome sequence of Corynebacterium casei LMG S-19264T (=DSM 44701T), isolated from a smear-ripened cheese.</title>
        <authorList>
            <consortium name="US DOE Joint Genome Institute (JGI-PGF)"/>
            <person name="Walter F."/>
            <person name="Albersmeier A."/>
            <person name="Kalinowski J."/>
            <person name="Ruckert C."/>
        </authorList>
    </citation>
    <scope>NUCLEOTIDE SEQUENCE</scope>
    <source>
        <strain evidence="2">CCM 8433</strain>
    </source>
</reference>
<evidence type="ECO:0000313" key="2">
    <source>
        <dbReference type="EMBL" id="GGI65229.1"/>
    </source>
</evidence>
<protein>
    <recommendedName>
        <fullName evidence="1">N-acetyltransferase domain-containing protein</fullName>
    </recommendedName>
</protein>
<accession>A0A917JEL4</accession>
<dbReference type="GO" id="GO:0016747">
    <property type="term" value="F:acyltransferase activity, transferring groups other than amino-acyl groups"/>
    <property type="evidence" value="ECO:0007669"/>
    <property type="project" value="InterPro"/>
</dbReference>
<dbReference type="SUPFAM" id="SSF55729">
    <property type="entry name" value="Acyl-CoA N-acyltransferases (Nat)"/>
    <property type="match status" value="1"/>
</dbReference>
<dbReference type="Pfam" id="PF13302">
    <property type="entry name" value="Acetyltransf_3"/>
    <property type="match status" value="1"/>
</dbReference>
<gene>
    <name evidence="2" type="ORF">GCM10011482_08830</name>
</gene>